<dbReference type="AlphaFoldDB" id="A0A401HC38"/>
<evidence type="ECO:0000313" key="8">
    <source>
        <dbReference type="Proteomes" id="UP000291213"/>
    </source>
</evidence>
<keyword evidence="3 5" id="KW-1133">Transmembrane helix</keyword>
<proteinExistence type="predicted"/>
<feature type="transmembrane region" description="Helical" evidence="5">
    <location>
        <begin position="129"/>
        <end position="152"/>
    </location>
</feature>
<evidence type="ECO:0000259" key="6">
    <source>
        <dbReference type="PROSITE" id="PS51012"/>
    </source>
</evidence>
<dbReference type="GO" id="GO:0043190">
    <property type="term" value="C:ATP-binding cassette (ABC) transporter complex"/>
    <property type="evidence" value="ECO:0007669"/>
    <property type="project" value="InterPro"/>
</dbReference>
<comment type="caution">
    <text evidence="7">The sequence shown here is derived from an EMBL/GenBank/DDBJ whole genome shotgun (WGS) entry which is preliminary data.</text>
</comment>
<accession>A0A401HC38</accession>
<dbReference type="InterPro" id="IPR051784">
    <property type="entry name" value="Nod_factor_ABC_transporter"/>
</dbReference>
<evidence type="ECO:0000256" key="2">
    <source>
        <dbReference type="ARBA" id="ARBA00022692"/>
    </source>
</evidence>
<dbReference type="PROSITE" id="PS51012">
    <property type="entry name" value="ABC_TM2"/>
    <property type="match status" value="1"/>
</dbReference>
<comment type="subcellular location">
    <subcellularLocation>
        <location evidence="1">Membrane</location>
        <topology evidence="1">Multi-pass membrane protein</topology>
    </subcellularLocation>
</comment>
<dbReference type="InterPro" id="IPR000412">
    <property type="entry name" value="ABC_2_transport"/>
</dbReference>
<feature type="transmembrane region" description="Helical" evidence="5">
    <location>
        <begin position="164"/>
        <end position="185"/>
    </location>
</feature>
<keyword evidence="4 5" id="KW-0472">Membrane</keyword>
<dbReference type="InterPro" id="IPR047817">
    <property type="entry name" value="ABC2_TM_bact-type"/>
</dbReference>
<dbReference type="GO" id="GO:0140359">
    <property type="term" value="F:ABC-type transporter activity"/>
    <property type="evidence" value="ECO:0007669"/>
    <property type="project" value="InterPro"/>
</dbReference>
<feature type="domain" description="ABC transmembrane type-2" evidence="6">
    <location>
        <begin position="24"/>
        <end position="279"/>
    </location>
</feature>
<dbReference type="Proteomes" id="UP000291213">
    <property type="component" value="Unassembled WGS sequence"/>
</dbReference>
<dbReference type="PANTHER" id="PTHR43229:SF2">
    <property type="entry name" value="NODULATION PROTEIN J"/>
    <property type="match status" value="1"/>
</dbReference>
<name>A0A401HC38_AERPX</name>
<dbReference type="PIRSF" id="PIRSF006648">
    <property type="entry name" value="DrrB"/>
    <property type="match status" value="1"/>
</dbReference>
<evidence type="ECO:0000256" key="4">
    <source>
        <dbReference type="ARBA" id="ARBA00023136"/>
    </source>
</evidence>
<dbReference type="Pfam" id="PF01061">
    <property type="entry name" value="ABC2_membrane"/>
    <property type="match status" value="1"/>
</dbReference>
<evidence type="ECO:0000256" key="3">
    <source>
        <dbReference type="ARBA" id="ARBA00022989"/>
    </source>
</evidence>
<reference evidence="7 8" key="1">
    <citation type="submission" date="2017-02" db="EMBL/GenBank/DDBJ databases">
        <title>isolation and characterization of a novel temperate virus Aeropyrum globular virus 1 infecting hyperthermophilic archaeon Aeropyrum.</title>
        <authorList>
            <person name="Yumiya M."/>
            <person name="Yoshida T."/>
            <person name="Sako Y."/>
        </authorList>
    </citation>
    <scope>NUCLEOTIDE SEQUENCE [LARGE SCALE GENOMIC DNA]</scope>
    <source>
        <strain evidence="7 8">YK1-12-2013</strain>
    </source>
</reference>
<feature type="transmembrane region" description="Helical" evidence="5">
    <location>
        <begin position="197"/>
        <end position="219"/>
    </location>
</feature>
<dbReference type="PANTHER" id="PTHR43229">
    <property type="entry name" value="NODULATION PROTEIN J"/>
    <property type="match status" value="1"/>
</dbReference>
<dbReference type="PRINTS" id="PR00164">
    <property type="entry name" value="ABC2TRNSPORT"/>
</dbReference>
<dbReference type="OrthoDB" id="147058at2157"/>
<dbReference type="InterPro" id="IPR013525">
    <property type="entry name" value="ABC2_TM"/>
</dbReference>
<dbReference type="EMBL" id="BDMD01000141">
    <property type="protein sequence ID" value="GBF09960.1"/>
    <property type="molecule type" value="Genomic_DNA"/>
</dbReference>
<sequence length="283" mass="31232">MEGIIVSTLILAKREIIKWINRRSVLLVSIITPIFWIALFGKSFNLYSLVQTSDPSLNPAVAEALRTVMARRLESVFGTQDYFTYVATGMLAVFSLFQSMFGAVGVVFDRRIGYLTRLLASPIPRFSIFASKVLGTLFRITVLSLILLAIAYPLGLHLKPDITIIDLVMAWLVLMLMSLGLSSLFTGMAFNITHQEVLFALANLINLPLMFSSSALFPIDLMPNWLKTVAQVNPITHAADLVRYYLVGKPLEDPAMSIAYLAVLTLILLAAGYTLAINGVKEA</sequence>
<feature type="transmembrane region" description="Helical" evidence="5">
    <location>
        <begin position="82"/>
        <end position="108"/>
    </location>
</feature>
<dbReference type="RefSeq" id="WP_131160853.1">
    <property type="nucleotide sequence ID" value="NZ_BDMD01000141.1"/>
</dbReference>
<protein>
    <submittedName>
        <fullName evidence="7">ABC transporter, permease protein</fullName>
    </submittedName>
</protein>
<evidence type="ECO:0000313" key="7">
    <source>
        <dbReference type="EMBL" id="GBF09960.1"/>
    </source>
</evidence>
<feature type="transmembrane region" description="Helical" evidence="5">
    <location>
        <begin position="258"/>
        <end position="280"/>
    </location>
</feature>
<evidence type="ECO:0000256" key="1">
    <source>
        <dbReference type="ARBA" id="ARBA00004141"/>
    </source>
</evidence>
<evidence type="ECO:0000256" key="5">
    <source>
        <dbReference type="SAM" id="Phobius"/>
    </source>
</evidence>
<gene>
    <name evidence="7" type="ORF">apy_16850</name>
</gene>
<feature type="transmembrane region" description="Helical" evidence="5">
    <location>
        <begin position="24"/>
        <end position="41"/>
    </location>
</feature>
<organism evidence="7 8">
    <name type="scientific">Aeropyrum pernix</name>
    <dbReference type="NCBI Taxonomy" id="56636"/>
    <lineage>
        <taxon>Archaea</taxon>
        <taxon>Thermoproteota</taxon>
        <taxon>Thermoprotei</taxon>
        <taxon>Desulfurococcales</taxon>
        <taxon>Desulfurococcaceae</taxon>
        <taxon>Aeropyrum</taxon>
    </lineage>
</organism>
<keyword evidence="2 5" id="KW-0812">Transmembrane</keyword>